<keyword evidence="6" id="KW-1185">Reference proteome</keyword>
<dbReference type="SMART" id="SM00322">
    <property type="entry name" value="KH"/>
    <property type="match status" value="2"/>
</dbReference>
<feature type="domain" description="K Homology" evidence="4">
    <location>
        <begin position="95"/>
        <end position="160"/>
    </location>
</feature>
<dbReference type="PROSITE" id="PS50084">
    <property type="entry name" value="KH_TYPE_1"/>
    <property type="match status" value="2"/>
</dbReference>
<proteinExistence type="predicted"/>
<dbReference type="GO" id="GO:0003723">
    <property type="term" value="F:RNA binding"/>
    <property type="evidence" value="ECO:0007669"/>
    <property type="project" value="UniProtKB-UniRule"/>
</dbReference>
<dbReference type="InterPro" id="IPR004088">
    <property type="entry name" value="KH_dom_type_1"/>
</dbReference>
<dbReference type="Proteomes" id="UP001286313">
    <property type="component" value="Unassembled WGS sequence"/>
</dbReference>
<dbReference type="InterPro" id="IPR036612">
    <property type="entry name" value="KH_dom_type_1_sf"/>
</dbReference>
<gene>
    <name evidence="5" type="ORF">Pcinc_001819</name>
</gene>
<dbReference type="SUPFAM" id="SSF54814">
    <property type="entry name" value="Prokaryotic type KH domain (KH-domain type II)"/>
    <property type="match status" value="1"/>
</dbReference>
<evidence type="ECO:0000313" key="5">
    <source>
        <dbReference type="EMBL" id="KAK3894423.1"/>
    </source>
</evidence>
<dbReference type="InterPro" id="IPR009019">
    <property type="entry name" value="KH_sf_prok-type"/>
</dbReference>
<dbReference type="SUPFAM" id="SSF54791">
    <property type="entry name" value="Eukaryotic type KH-domain (KH-domain type I)"/>
    <property type="match status" value="1"/>
</dbReference>
<keyword evidence="2" id="KW-0694">RNA-binding</keyword>
<evidence type="ECO:0000256" key="2">
    <source>
        <dbReference type="PROSITE-ProRule" id="PRU00117"/>
    </source>
</evidence>
<protein>
    <recommendedName>
        <fullName evidence="4">K Homology domain-containing protein</fullName>
    </recommendedName>
</protein>
<accession>A0AAE1GQX5</accession>
<dbReference type="PANTHER" id="PTHR10288">
    <property type="entry name" value="KH DOMAIN CONTAINING RNA BINDING PROTEIN"/>
    <property type="match status" value="1"/>
</dbReference>
<feature type="domain" description="K Homology" evidence="4">
    <location>
        <begin position="20"/>
        <end position="88"/>
    </location>
</feature>
<sequence>MKRVMEMEGETPLKRPRPAGDTELRLLIQSKAAGSVIGKGGQNISRLRSENPASITVPDCPGPERVLTIGGSEDVVLKVLNEVLQCLDEALQKGPESDARILVHQSQAGCVIGKGGSKIKELREVSTCSVSVFVRVCVYVRVSVQYACGHSRRDNEGQQRPLAHIDHSVLSAVLRVAVRVLWPVRVFVRMKARATRGGRYEEACRCCWWVPPSEPWRGSGSTGRGGAQRGGAGLLLLGAGWGGRSIAGLPRYSGSATLSAVTQWATGPDPRRPTPRP</sequence>
<dbReference type="Pfam" id="PF00013">
    <property type="entry name" value="KH_1"/>
    <property type="match status" value="2"/>
</dbReference>
<dbReference type="EMBL" id="JAWQEG010000111">
    <property type="protein sequence ID" value="KAK3894423.1"/>
    <property type="molecule type" value="Genomic_DNA"/>
</dbReference>
<evidence type="ECO:0000256" key="3">
    <source>
        <dbReference type="SAM" id="MobiDB-lite"/>
    </source>
</evidence>
<comment type="caution">
    <text evidence="5">The sequence shown here is derived from an EMBL/GenBank/DDBJ whole genome shotgun (WGS) entry which is preliminary data.</text>
</comment>
<dbReference type="Gene3D" id="3.30.1370.10">
    <property type="entry name" value="K Homology domain, type 1"/>
    <property type="match status" value="2"/>
</dbReference>
<dbReference type="CDD" id="cd22432">
    <property type="entry name" value="KH-I_HNRNPK_rpt1"/>
    <property type="match status" value="1"/>
</dbReference>
<dbReference type="GO" id="GO:0010468">
    <property type="term" value="P:regulation of gene expression"/>
    <property type="evidence" value="ECO:0007669"/>
    <property type="project" value="UniProtKB-ARBA"/>
</dbReference>
<evidence type="ECO:0000256" key="1">
    <source>
        <dbReference type="ARBA" id="ARBA00022737"/>
    </source>
</evidence>
<evidence type="ECO:0000259" key="4">
    <source>
        <dbReference type="SMART" id="SM00322"/>
    </source>
</evidence>
<keyword evidence="1" id="KW-0677">Repeat</keyword>
<feature type="region of interest" description="Disordered" evidence="3">
    <location>
        <begin position="1"/>
        <end position="20"/>
    </location>
</feature>
<organism evidence="5 6">
    <name type="scientific">Petrolisthes cinctipes</name>
    <name type="common">Flat porcelain crab</name>
    <dbReference type="NCBI Taxonomy" id="88211"/>
    <lineage>
        <taxon>Eukaryota</taxon>
        <taxon>Metazoa</taxon>
        <taxon>Ecdysozoa</taxon>
        <taxon>Arthropoda</taxon>
        <taxon>Crustacea</taxon>
        <taxon>Multicrustacea</taxon>
        <taxon>Malacostraca</taxon>
        <taxon>Eumalacostraca</taxon>
        <taxon>Eucarida</taxon>
        <taxon>Decapoda</taxon>
        <taxon>Pleocyemata</taxon>
        <taxon>Anomura</taxon>
        <taxon>Galatheoidea</taxon>
        <taxon>Porcellanidae</taxon>
        <taxon>Petrolisthes</taxon>
    </lineage>
</organism>
<dbReference type="AlphaFoldDB" id="A0AAE1GQX5"/>
<dbReference type="InterPro" id="IPR004087">
    <property type="entry name" value="KH_dom"/>
</dbReference>
<evidence type="ECO:0000313" key="6">
    <source>
        <dbReference type="Proteomes" id="UP001286313"/>
    </source>
</evidence>
<name>A0AAE1GQX5_PETCI</name>
<reference evidence="5" key="1">
    <citation type="submission" date="2023-10" db="EMBL/GenBank/DDBJ databases">
        <title>Genome assemblies of two species of porcelain crab, Petrolisthes cinctipes and Petrolisthes manimaculis (Anomura: Porcellanidae).</title>
        <authorList>
            <person name="Angst P."/>
        </authorList>
    </citation>
    <scope>NUCLEOTIDE SEQUENCE</scope>
    <source>
        <strain evidence="5">PB745_01</strain>
        <tissue evidence="5">Gill</tissue>
    </source>
</reference>